<dbReference type="AlphaFoldDB" id="A0A8J3J5L9"/>
<dbReference type="InterPro" id="IPR001920">
    <property type="entry name" value="Asp/Glu_race"/>
</dbReference>
<evidence type="ECO:0000256" key="1">
    <source>
        <dbReference type="ARBA" id="ARBA00038414"/>
    </source>
</evidence>
<gene>
    <name evidence="2" type="ORF">Aru02nite_29350</name>
</gene>
<evidence type="ECO:0000313" key="3">
    <source>
        <dbReference type="Proteomes" id="UP000612808"/>
    </source>
</evidence>
<keyword evidence="3" id="KW-1185">Reference proteome</keyword>
<reference evidence="2" key="1">
    <citation type="submission" date="2021-01" db="EMBL/GenBank/DDBJ databases">
        <title>Whole genome shotgun sequence of Actinocatenispora rupis NBRC 107355.</title>
        <authorList>
            <person name="Komaki H."/>
            <person name="Tamura T."/>
        </authorList>
    </citation>
    <scope>NUCLEOTIDE SEQUENCE</scope>
    <source>
        <strain evidence="2">NBRC 107355</strain>
    </source>
</reference>
<dbReference type="RefSeq" id="WP_203658037.1">
    <property type="nucleotide sequence ID" value="NZ_BAAAZM010000009.1"/>
</dbReference>
<dbReference type="Gene3D" id="3.40.50.12500">
    <property type="match status" value="1"/>
</dbReference>
<dbReference type="Proteomes" id="UP000612808">
    <property type="component" value="Unassembled WGS sequence"/>
</dbReference>
<dbReference type="Pfam" id="PF01177">
    <property type="entry name" value="Asp_Glu_race"/>
    <property type="match status" value="1"/>
</dbReference>
<comment type="caution">
    <text evidence="2">The sequence shown here is derived from an EMBL/GenBank/DDBJ whole genome shotgun (WGS) entry which is preliminary data.</text>
</comment>
<dbReference type="EMBL" id="BOMB01000016">
    <property type="protein sequence ID" value="GID12046.1"/>
    <property type="molecule type" value="Genomic_DNA"/>
</dbReference>
<name>A0A8J3J5L9_9ACTN</name>
<dbReference type="InterPro" id="IPR015942">
    <property type="entry name" value="Asp/Glu/hydantoin_racemase"/>
</dbReference>
<accession>A0A8J3J5L9</accession>
<proteinExistence type="inferred from homology"/>
<comment type="similarity">
    <text evidence="1">Belongs to the HyuE racemase family.</text>
</comment>
<evidence type="ECO:0000313" key="2">
    <source>
        <dbReference type="EMBL" id="GID12046.1"/>
    </source>
</evidence>
<protein>
    <submittedName>
        <fullName evidence="2">Hydantoin racemase</fullName>
    </submittedName>
</protein>
<dbReference type="InterPro" id="IPR053714">
    <property type="entry name" value="Iso_Racemase_Enz_sf"/>
</dbReference>
<dbReference type="GO" id="GO:0047661">
    <property type="term" value="F:amino-acid racemase activity"/>
    <property type="evidence" value="ECO:0007669"/>
    <property type="project" value="InterPro"/>
</dbReference>
<organism evidence="2 3">
    <name type="scientific">Actinocatenispora rupis</name>
    <dbReference type="NCBI Taxonomy" id="519421"/>
    <lineage>
        <taxon>Bacteria</taxon>
        <taxon>Bacillati</taxon>
        <taxon>Actinomycetota</taxon>
        <taxon>Actinomycetes</taxon>
        <taxon>Micromonosporales</taxon>
        <taxon>Micromonosporaceae</taxon>
        <taxon>Actinocatenispora</taxon>
    </lineage>
</organism>
<sequence length="214" mass="21592">MSAAHLGIVRVLTSDDREFVGTHGRVIAARYGIATESRCIPGQPHGIHDADTEALAVPKIVELARDLAADGAGCVLISCAADPALAETRAAVDVPVVGAGSAAAAVASGLGGRIGVLGLNDAAPRPIADLLGDRLVASVRPDGVRRTTDLLEPGADERALAACRRMVDAGAEVILFACTGLTTIGLADRVRAEIGVPAVDAVLAAGLLASYALH</sequence>
<dbReference type="Gene3D" id="3.40.50.1860">
    <property type="match status" value="1"/>
</dbReference>